<dbReference type="PANTHER" id="PTHR21600">
    <property type="entry name" value="MITOCHONDRIAL RNA PSEUDOURIDINE SYNTHASE"/>
    <property type="match status" value="1"/>
</dbReference>
<dbReference type="SUPFAM" id="SSF55120">
    <property type="entry name" value="Pseudouridine synthase"/>
    <property type="match status" value="1"/>
</dbReference>
<reference evidence="6" key="1">
    <citation type="submission" date="2017-02" db="EMBL/GenBank/DDBJ databases">
        <authorList>
            <person name="Regsiter A."/>
            <person name="William W."/>
        </authorList>
    </citation>
    <scope>NUCLEOTIDE SEQUENCE</scope>
    <source>
        <strain evidence="6">BdmA 4</strain>
    </source>
</reference>
<evidence type="ECO:0000256" key="1">
    <source>
        <dbReference type="ARBA" id="ARBA00010876"/>
    </source>
</evidence>
<dbReference type="GO" id="GO:0140098">
    <property type="term" value="F:catalytic activity, acting on RNA"/>
    <property type="evidence" value="ECO:0007669"/>
    <property type="project" value="UniProtKB-ARBA"/>
</dbReference>
<dbReference type="InterPro" id="IPR050188">
    <property type="entry name" value="RluA_PseudoU_synthase"/>
</dbReference>
<name>A0A3P3XTE6_9SPIR</name>
<evidence type="ECO:0000259" key="5">
    <source>
        <dbReference type="Pfam" id="PF00849"/>
    </source>
</evidence>
<dbReference type="EC" id="5.4.99.-" evidence="6"/>
<dbReference type="InterPro" id="IPR020103">
    <property type="entry name" value="PsdUridine_synth_cat_dom_sf"/>
</dbReference>
<keyword evidence="2 6" id="KW-0413">Isomerase</keyword>
<keyword evidence="3" id="KW-0694">RNA-binding</keyword>
<evidence type="ECO:0000256" key="3">
    <source>
        <dbReference type="PROSITE-ProRule" id="PRU00182"/>
    </source>
</evidence>
<dbReference type="CDD" id="cd02869">
    <property type="entry name" value="PseudoU_synth_RluA_like"/>
    <property type="match status" value="1"/>
</dbReference>
<evidence type="ECO:0000313" key="6">
    <source>
        <dbReference type="EMBL" id="SLM19203.1"/>
    </source>
</evidence>
<evidence type="ECO:0000256" key="2">
    <source>
        <dbReference type="ARBA" id="ARBA00023235"/>
    </source>
</evidence>
<dbReference type="Gene3D" id="3.30.2350.10">
    <property type="entry name" value="Pseudouridine synthase"/>
    <property type="match status" value="1"/>
</dbReference>
<dbReference type="EMBL" id="FWDO01000005">
    <property type="protein sequence ID" value="SLM19203.1"/>
    <property type="molecule type" value="Genomic_DNA"/>
</dbReference>
<dbReference type="AlphaFoldDB" id="A0A3P3XTE6"/>
<dbReference type="PANTHER" id="PTHR21600:SF44">
    <property type="entry name" value="RIBOSOMAL LARGE SUBUNIT PSEUDOURIDINE SYNTHASE D"/>
    <property type="match status" value="1"/>
</dbReference>
<organism evidence="6">
    <name type="scientific">uncultured spirochete</name>
    <dbReference type="NCBI Taxonomy" id="156406"/>
    <lineage>
        <taxon>Bacteria</taxon>
        <taxon>Pseudomonadati</taxon>
        <taxon>Spirochaetota</taxon>
        <taxon>Spirochaetia</taxon>
        <taxon>Spirochaetales</taxon>
        <taxon>environmental samples</taxon>
    </lineage>
</organism>
<comment type="similarity">
    <text evidence="1">Belongs to the pseudouridine synthase RluA family.</text>
</comment>
<evidence type="ECO:0000256" key="4">
    <source>
        <dbReference type="SAM" id="MobiDB-lite"/>
    </source>
</evidence>
<dbReference type="PROSITE" id="PS01129">
    <property type="entry name" value="PSI_RLU"/>
    <property type="match status" value="1"/>
</dbReference>
<gene>
    <name evidence="6" type="ORF">SPIRO4BDMA_50718</name>
</gene>
<dbReference type="Pfam" id="PF00849">
    <property type="entry name" value="PseudoU_synth_2"/>
    <property type="match status" value="1"/>
</dbReference>
<dbReference type="GO" id="GO:0009982">
    <property type="term" value="F:pseudouridine synthase activity"/>
    <property type="evidence" value="ECO:0007669"/>
    <property type="project" value="InterPro"/>
</dbReference>
<dbReference type="InterPro" id="IPR006224">
    <property type="entry name" value="PsdUridine_synth_RluA-like_CS"/>
</dbReference>
<sequence length="367" mass="40485">MKANKKRNASPESPAGISATSSHSFWEGVASPPEPMRADRYLSEILKLMTRSQLKARNARLFCNGKEVKLSHKLKHDDSLSLEWTEEPPEEIVPEPVPLKILYQDDGVFVIDKPQGMVTHPAAGNWHGTLANGVLWLSGGSRPVSESQELLVPPHPPRAGIVHRLDKDTSGVIIVARTASAHEFLSRQFRDRQVRKEYFAIVRGRPPASEGRIDTWLARSPRDRKKFAVSQPGRGKHALTLYKIRAVWNLSAANANGSPSAAASGPGARHRASGSKASAKSATYSLLALYPKTGRTHQLRVHCAHIGCPILGDPIYSKKDTLFPDATLMLHARRLKIRLPSRSEPSVFKAPVPKRFRDMITLLNTGI</sequence>
<dbReference type="PROSITE" id="PS50889">
    <property type="entry name" value="S4"/>
    <property type="match status" value="1"/>
</dbReference>
<protein>
    <submittedName>
        <fullName evidence="6">Pseudouridine synthase</fullName>
        <ecNumber evidence="6">5.4.99.-</ecNumber>
    </submittedName>
</protein>
<dbReference type="GO" id="GO:0003723">
    <property type="term" value="F:RNA binding"/>
    <property type="evidence" value="ECO:0007669"/>
    <property type="project" value="UniProtKB-KW"/>
</dbReference>
<dbReference type="GO" id="GO:0000455">
    <property type="term" value="P:enzyme-directed rRNA pseudouridine synthesis"/>
    <property type="evidence" value="ECO:0007669"/>
    <property type="project" value="TreeGrafter"/>
</dbReference>
<proteinExistence type="inferred from homology"/>
<accession>A0A3P3XTE6</accession>
<dbReference type="InterPro" id="IPR006145">
    <property type="entry name" value="PsdUridine_synth_RsuA/RluA"/>
</dbReference>
<feature type="domain" description="Pseudouridine synthase RsuA/RluA-like" evidence="5">
    <location>
        <begin position="108"/>
        <end position="305"/>
    </location>
</feature>
<feature type="region of interest" description="Disordered" evidence="4">
    <location>
        <begin position="1"/>
        <end position="31"/>
    </location>
</feature>